<dbReference type="InterPro" id="IPR000652">
    <property type="entry name" value="Triosephosphate_isomerase"/>
</dbReference>
<comment type="similarity">
    <text evidence="1 3">Belongs to the triosephosphate isomerase family.</text>
</comment>
<dbReference type="PANTHER" id="PTHR21139">
    <property type="entry name" value="TRIOSEPHOSPHATE ISOMERASE"/>
    <property type="match status" value="1"/>
</dbReference>
<dbReference type="Gene3D" id="3.20.20.70">
    <property type="entry name" value="Aldolase class I"/>
    <property type="match status" value="1"/>
</dbReference>
<comment type="catalytic activity">
    <reaction evidence="3">
        <text>D-glyceraldehyde 3-phosphate = dihydroxyacetone phosphate</text>
        <dbReference type="Rhea" id="RHEA:18585"/>
        <dbReference type="ChEBI" id="CHEBI:57642"/>
        <dbReference type="ChEBI" id="CHEBI:59776"/>
        <dbReference type="EC" id="5.3.1.1"/>
    </reaction>
</comment>
<dbReference type="GO" id="GO:0019563">
    <property type="term" value="P:glycerol catabolic process"/>
    <property type="evidence" value="ECO:0007669"/>
    <property type="project" value="TreeGrafter"/>
</dbReference>
<dbReference type="GO" id="GO:0004807">
    <property type="term" value="F:triose-phosphate isomerase activity"/>
    <property type="evidence" value="ECO:0007669"/>
    <property type="project" value="UniProtKB-EC"/>
</dbReference>
<evidence type="ECO:0000256" key="2">
    <source>
        <dbReference type="ARBA" id="ARBA00023235"/>
    </source>
</evidence>
<dbReference type="PANTHER" id="PTHR21139:SF42">
    <property type="entry name" value="TRIOSEPHOSPHATE ISOMERASE"/>
    <property type="match status" value="1"/>
</dbReference>
<keyword evidence="3" id="KW-0963">Cytoplasm</keyword>
<dbReference type="InterPro" id="IPR013785">
    <property type="entry name" value="Aldolase_TIM"/>
</dbReference>
<comment type="pathway">
    <text evidence="3">Carbohydrate biosynthesis; gluconeogenesis.</text>
</comment>
<dbReference type="EMBL" id="FNCY01000022">
    <property type="protein sequence ID" value="SDI57240.1"/>
    <property type="molecule type" value="Genomic_DNA"/>
</dbReference>
<dbReference type="Pfam" id="PF00121">
    <property type="entry name" value="TIM"/>
    <property type="match status" value="1"/>
</dbReference>
<organism evidence="4 5">
    <name type="scientific">Propionivibrio dicarboxylicus</name>
    <dbReference type="NCBI Taxonomy" id="83767"/>
    <lineage>
        <taxon>Bacteria</taxon>
        <taxon>Pseudomonadati</taxon>
        <taxon>Pseudomonadota</taxon>
        <taxon>Betaproteobacteria</taxon>
        <taxon>Rhodocyclales</taxon>
        <taxon>Rhodocyclaceae</taxon>
        <taxon>Propionivibrio</taxon>
    </lineage>
</organism>
<dbReference type="EC" id="5.3.1.1" evidence="3"/>
<dbReference type="CDD" id="cd00311">
    <property type="entry name" value="TIM"/>
    <property type="match status" value="1"/>
</dbReference>
<comment type="subcellular location">
    <subcellularLocation>
        <location evidence="3">Cytoplasm</location>
    </subcellularLocation>
</comment>
<dbReference type="RefSeq" id="WP_091939850.1">
    <property type="nucleotide sequence ID" value="NZ_FNCY01000022.1"/>
</dbReference>
<dbReference type="GO" id="GO:0046166">
    <property type="term" value="P:glyceraldehyde-3-phosphate biosynthetic process"/>
    <property type="evidence" value="ECO:0007669"/>
    <property type="project" value="TreeGrafter"/>
</dbReference>
<dbReference type="SUPFAM" id="SSF51351">
    <property type="entry name" value="Triosephosphate isomerase (TIM)"/>
    <property type="match status" value="1"/>
</dbReference>
<evidence type="ECO:0000256" key="3">
    <source>
        <dbReference type="RuleBase" id="RU363013"/>
    </source>
</evidence>
<protein>
    <recommendedName>
        <fullName evidence="3">Triosephosphate isomerase</fullName>
        <ecNumber evidence="3">5.3.1.1</ecNumber>
    </recommendedName>
</protein>
<accession>A0A1G8LPW2</accession>
<keyword evidence="5" id="KW-1185">Reference proteome</keyword>
<gene>
    <name evidence="4" type="ORF">SAMN05660652_03662</name>
</gene>
<dbReference type="InterPro" id="IPR035990">
    <property type="entry name" value="TIM_sf"/>
</dbReference>
<proteinExistence type="inferred from homology"/>
<evidence type="ECO:0000256" key="1">
    <source>
        <dbReference type="ARBA" id="ARBA00007422"/>
    </source>
</evidence>
<comment type="pathway">
    <text evidence="3">Carbohydrate degradation; glycolysis; D-glyceraldehyde 3-phosphate from glycerone phosphate: step 1/1.</text>
</comment>
<dbReference type="STRING" id="83767.SAMN05660652_03662"/>
<evidence type="ECO:0000313" key="5">
    <source>
        <dbReference type="Proteomes" id="UP000198607"/>
    </source>
</evidence>
<dbReference type="AlphaFoldDB" id="A0A1G8LPW2"/>
<sequence length="262" mass="28216">MRRLLAGTGWKMNNTVAETRRYGEWFAEWTAGRALSAVDIFVLPPFTSLHAAATAFAGTPIATGGQNMHWLESGGWTGEISAPMLLEAGCRYVELAHSERLQHFGETYDCVRLKVDAAMKVGLTPIICLGESASEKESGRADAVLADQVLTSLAGQPDVATADVVLAYEPRWAIGGAEAATPEYIAARHAALRQVLRQHRGARAAEDTRIIYGGSVTPENGKEILAIEDVDGLFVGRAAWKPEGFAKIIELVAEASRLRAAR</sequence>
<dbReference type="OrthoDB" id="9809429at2"/>
<dbReference type="Proteomes" id="UP000198607">
    <property type="component" value="Unassembled WGS sequence"/>
</dbReference>
<dbReference type="PROSITE" id="PS51440">
    <property type="entry name" value="TIM_2"/>
    <property type="match status" value="1"/>
</dbReference>
<dbReference type="GO" id="GO:0005829">
    <property type="term" value="C:cytosol"/>
    <property type="evidence" value="ECO:0007669"/>
    <property type="project" value="TreeGrafter"/>
</dbReference>
<keyword evidence="2 3" id="KW-0413">Isomerase</keyword>
<comment type="subunit">
    <text evidence="3">Homodimer.</text>
</comment>
<dbReference type="UniPathway" id="UPA00109">
    <property type="reaction ID" value="UER00189"/>
</dbReference>
<keyword evidence="3" id="KW-0324">Glycolysis</keyword>
<dbReference type="GO" id="GO:0006096">
    <property type="term" value="P:glycolytic process"/>
    <property type="evidence" value="ECO:0007669"/>
    <property type="project" value="UniProtKB-UniPathway"/>
</dbReference>
<dbReference type="GO" id="GO:0006094">
    <property type="term" value="P:gluconeogenesis"/>
    <property type="evidence" value="ECO:0007669"/>
    <property type="project" value="UniProtKB-UniPathway"/>
</dbReference>
<dbReference type="UniPathway" id="UPA00138"/>
<reference evidence="4 5" key="1">
    <citation type="submission" date="2016-10" db="EMBL/GenBank/DDBJ databases">
        <authorList>
            <person name="de Groot N.N."/>
        </authorList>
    </citation>
    <scope>NUCLEOTIDE SEQUENCE [LARGE SCALE GENOMIC DNA]</scope>
    <source>
        <strain evidence="4 5">DSM 5885</strain>
    </source>
</reference>
<evidence type="ECO:0000313" key="4">
    <source>
        <dbReference type="EMBL" id="SDI57240.1"/>
    </source>
</evidence>
<name>A0A1G8LPW2_9RHOO</name>
<keyword evidence="3" id="KW-0312">Gluconeogenesis</keyword>